<dbReference type="EMBL" id="NOUV01000003">
    <property type="protein sequence ID" value="PDX88165.1"/>
    <property type="molecule type" value="Genomic_DNA"/>
</dbReference>
<name>A0A2A7B9X8_9FIRM</name>
<reference evidence="1 2" key="1">
    <citation type="journal article" date="2017" name="Front. Microbiol.">
        <title>New Insights into the Diversity of the Genus Faecalibacterium.</title>
        <authorList>
            <person name="Benevides L."/>
            <person name="Burman S."/>
            <person name="Martin R."/>
            <person name="Robert V."/>
            <person name="Thomas M."/>
            <person name="Miquel S."/>
            <person name="Chain F."/>
            <person name="Sokol H."/>
            <person name="Bermudez-Humaran L.G."/>
            <person name="Morrison M."/>
            <person name="Langella P."/>
            <person name="Azevedo V.A."/>
            <person name="Chatel J.M."/>
            <person name="Soares S."/>
        </authorList>
    </citation>
    <scope>NUCLEOTIDE SEQUENCE [LARGE SCALE GENOMIC DNA]</scope>
    <source>
        <strain evidence="1 2">AHMP21</strain>
    </source>
</reference>
<feature type="non-terminal residue" evidence="1">
    <location>
        <position position="57"/>
    </location>
</feature>
<evidence type="ECO:0000313" key="2">
    <source>
        <dbReference type="Proteomes" id="UP000220904"/>
    </source>
</evidence>
<evidence type="ECO:0000313" key="1">
    <source>
        <dbReference type="EMBL" id="PDX88165.1"/>
    </source>
</evidence>
<dbReference type="AlphaFoldDB" id="A0A2A7B9X8"/>
<proteinExistence type="predicted"/>
<organism evidence="1 2">
    <name type="scientific">Faecalibacterium prausnitzii</name>
    <dbReference type="NCBI Taxonomy" id="853"/>
    <lineage>
        <taxon>Bacteria</taxon>
        <taxon>Bacillati</taxon>
        <taxon>Bacillota</taxon>
        <taxon>Clostridia</taxon>
        <taxon>Eubacteriales</taxon>
        <taxon>Oscillospiraceae</taxon>
        <taxon>Faecalibacterium</taxon>
    </lineage>
</organism>
<accession>A0A2A7B9X8</accession>
<protein>
    <submittedName>
        <fullName evidence="1">Protein rlx</fullName>
    </submittedName>
</protein>
<sequence>MATIKHLSSKNSNYAAAESYLTFQHNEYTGLPILDEKGRPKLRDSYLLDTLECGESS</sequence>
<comment type="caution">
    <text evidence="1">The sequence shown here is derived from an EMBL/GenBank/DDBJ whole genome shotgun (WGS) entry which is preliminary data.</text>
</comment>
<dbReference type="Proteomes" id="UP000220904">
    <property type="component" value="Unassembled WGS sequence"/>
</dbReference>
<gene>
    <name evidence="1" type="ORF">CHR60_00575</name>
</gene>